<dbReference type="Proteomes" id="UP000252139">
    <property type="component" value="Unassembled WGS sequence"/>
</dbReference>
<evidence type="ECO:0000313" key="1">
    <source>
        <dbReference type="EMBL" id="RCH85990.1"/>
    </source>
</evidence>
<dbReference type="EMBL" id="PJQL01001966">
    <property type="protein sequence ID" value="RCH85990.1"/>
    <property type="molecule type" value="Genomic_DNA"/>
</dbReference>
<comment type="caution">
    <text evidence="1">The sequence shown here is derived from an EMBL/GenBank/DDBJ whole genome shotgun (WGS) entry which is preliminary data.</text>
</comment>
<accession>A0A367J7U9</accession>
<dbReference type="OrthoDB" id="2277369at2759"/>
<protein>
    <submittedName>
        <fullName evidence="1">Uncharacterized protein</fullName>
    </submittedName>
</protein>
<proteinExistence type="predicted"/>
<reference evidence="1 2" key="1">
    <citation type="journal article" date="2018" name="G3 (Bethesda)">
        <title>Phylogenetic and Phylogenomic Definition of Rhizopus Species.</title>
        <authorList>
            <person name="Gryganskyi A.P."/>
            <person name="Golan J."/>
            <person name="Dolatabadi S."/>
            <person name="Mondo S."/>
            <person name="Robb S."/>
            <person name="Idnurm A."/>
            <person name="Muszewska A."/>
            <person name="Steczkiewicz K."/>
            <person name="Masonjones S."/>
            <person name="Liao H.L."/>
            <person name="Gajdeczka M.T."/>
            <person name="Anike F."/>
            <person name="Vuek A."/>
            <person name="Anishchenko I.M."/>
            <person name="Voigt K."/>
            <person name="de Hoog G.S."/>
            <person name="Smith M.E."/>
            <person name="Heitman J."/>
            <person name="Vilgalys R."/>
            <person name="Stajich J.E."/>
        </authorList>
    </citation>
    <scope>NUCLEOTIDE SEQUENCE [LARGE SCALE GENOMIC DNA]</scope>
    <source>
        <strain evidence="1 2">CBS 357.93</strain>
    </source>
</reference>
<name>A0A367J7U9_RHIAZ</name>
<gene>
    <name evidence="1" type="ORF">CU097_004572</name>
</gene>
<dbReference type="AlphaFoldDB" id="A0A367J7U9"/>
<organism evidence="1 2">
    <name type="scientific">Rhizopus azygosporus</name>
    <name type="common">Rhizopus microsporus var. azygosporus</name>
    <dbReference type="NCBI Taxonomy" id="86630"/>
    <lineage>
        <taxon>Eukaryota</taxon>
        <taxon>Fungi</taxon>
        <taxon>Fungi incertae sedis</taxon>
        <taxon>Mucoromycota</taxon>
        <taxon>Mucoromycotina</taxon>
        <taxon>Mucoromycetes</taxon>
        <taxon>Mucorales</taxon>
        <taxon>Mucorineae</taxon>
        <taxon>Rhizopodaceae</taxon>
        <taxon>Rhizopus</taxon>
    </lineage>
</organism>
<keyword evidence="2" id="KW-1185">Reference proteome</keyword>
<sequence>MDSNITFYSEDGRGNIFGDNDNEAAAYDEVPSFRLKKITDLKKLVKNNNYLELHEIEVPDVSMKEAFY</sequence>
<evidence type="ECO:0000313" key="2">
    <source>
        <dbReference type="Proteomes" id="UP000252139"/>
    </source>
</evidence>